<sequence>MAPLPSLVNANTLSPREDKKYEVDQEKETTVVYLLFALIIAAIVIFLGCAIYQKMKPRYKEKWKPKLKPKLRDCKEKYEDWEEKTEIWRGPKEPKAPKPAHVADRPVSQVPEVEQITSGLNPDYLNMSTAVVV</sequence>
<evidence type="ECO:0000256" key="2">
    <source>
        <dbReference type="SAM" id="Phobius"/>
    </source>
</evidence>
<proteinExistence type="predicted"/>
<feature type="compositionally biased region" description="Basic and acidic residues" evidence="1">
    <location>
        <begin position="90"/>
        <end position="104"/>
    </location>
</feature>
<reference evidence="3 4" key="1">
    <citation type="submission" date="2015-08" db="EMBL/GenBank/DDBJ databases">
        <title>Genome sequencing of Penicillium nordicum.</title>
        <authorList>
            <person name="Nguyen H.D."/>
            <person name="Seifert K.A."/>
        </authorList>
    </citation>
    <scope>NUCLEOTIDE SEQUENCE [LARGE SCALE GENOMIC DNA]</scope>
    <source>
        <strain evidence="3 4">DAOMC 185683</strain>
    </source>
</reference>
<keyword evidence="2" id="KW-1133">Transmembrane helix</keyword>
<organism evidence="3 4">
    <name type="scientific">Penicillium nordicum</name>
    <dbReference type="NCBI Taxonomy" id="229535"/>
    <lineage>
        <taxon>Eukaryota</taxon>
        <taxon>Fungi</taxon>
        <taxon>Dikarya</taxon>
        <taxon>Ascomycota</taxon>
        <taxon>Pezizomycotina</taxon>
        <taxon>Eurotiomycetes</taxon>
        <taxon>Eurotiomycetidae</taxon>
        <taxon>Eurotiales</taxon>
        <taxon>Aspergillaceae</taxon>
        <taxon>Penicillium</taxon>
    </lineage>
</organism>
<evidence type="ECO:0000313" key="4">
    <source>
        <dbReference type="Proteomes" id="UP000037696"/>
    </source>
</evidence>
<keyword evidence="2" id="KW-0472">Membrane</keyword>
<dbReference type="EMBL" id="LHQQ01000076">
    <property type="protein sequence ID" value="KOS43677.1"/>
    <property type="molecule type" value="Genomic_DNA"/>
</dbReference>
<accession>A0A0M8P514</accession>
<evidence type="ECO:0000313" key="3">
    <source>
        <dbReference type="EMBL" id="KOS43677.1"/>
    </source>
</evidence>
<protein>
    <submittedName>
        <fullName evidence="3">Uncharacterized protein</fullName>
    </submittedName>
</protein>
<gene>
    <name evidence="3" type="ORF">ACN38_g5425</name>
</gene>
<dbReference type="Proteomes" id="UP000037696">
    <property type="component" value="Unassembled WGS sequence"/>
</dbReference>
<keyword evidence="4" id="KW-1185">Reference proteome</keyword>
<feature type="region of interest" description="Disordered" evidence="1">
    <location>
        <begin position="90"/>
        <end position="109"/>
    </location>
</feature>
<comment type="caution">
    <text evidence="3">The sequence shown here is derived from an EMBL/GenBank/DDBJ whole genome shotgun (WGS) entry which is preliminary data.</text>
</comment>
<dbReference type="AlphaFoldDB" id="A0A0M8P514"/>
<keyword evidence="2" id="KW-0812">Transmembrane</keyword>
<name>A0A0M8P514_9EURO</name>
<evidence type="ECO:0000256" key="1">
    <source>
        <dbReference type="SAM" id="MobiDB-lite"/>
    </source>
</evidence>
<dbReference type="OrthoDB" id="4296667at2759"/>
<feature type="transmembrane region" description="Helical" evidence="2">
    <location>
        <begin position="31"/>
        <end position="52"/>
    </location>
</feature>